<keyword evidence="1" id="KW-0472">Membrane</keyword>
<keyword evidence="1" id="KW-0812">Transmembrane</keyword>
<keyword evidence="1" id="KW-1133">Transmembrane helix</keyword>
<dbReference type="EMBL" id="PFQB01000025">
    <property type="protein sequence ID" value="PJA15131.1"/>
    <property type="molecule type" value="Genomic_DNA"/>
</dbReference>
<proteinExistence type="predicted"/>
<dbReference type="AlphaFoldDB" id="A0A2M7W2R8"/>
<feature type="transmembrane region" description="Helical" evidence="1">
    <location>
        <begin position="51"/>
        <end position="70"/>
    </location>
</feature>
<evidence type="ECO:0000313" key="2">
    <source>
        <dbReference type="EMBL" id="PJA15131.1"/>
    </source>
</evidence>
<reference evidence="3" key="1">
    <citation type="submission" date="2017-09" db="EMBL/GenBank/DDBJ databases">
        <title>Depth-based differentiation of microbial function through sediment-hosted aquifers and enrichment of novel symbionts in the deep terrestrial subsurface.</title>
        <authorList>
            <person name="Probst A.J."/>
            <person name="Ladd B."/>
            <person name="Jarett J.K."/>
            <person name="Geller-Mcgrath D.E."/>
            <person name="Sieber C.M.K."/>
            <person name="Emerson J.B."/>
            <person name="Anantharaman K."/>
            <person name="Thomas B.C."/>
            <person name="Malmstrom R."/>
            <person name="Stieglmeier M."/>
            <person name="Klingl A."/>
            <person name="Woyke T."/>
            <person name="Ryan C.M."/>
            <person name="Banfield J.F."/>
        </authorList>
    </citation>
    <scope>NUCLEOTIDE SEQUENCE [LARGE SCALE GENOMIC DNA]</scope>
</reference>
<accession>A0A2M7W2R8</accession>
<comment type="caution">
    <text evidence="2">The sequence shown here is derived from an EMBL/GenBank/DDBJ whole genome shotgun (WGS) entry which is preliminary data.</text>
</comment>
<evidence type="ECO:0000256" key="1">
    <source>
        <dbReference type="SAM" id="Phobius"/>
    </source>
</evidence>
<organism evidence="2 3">
    <name type="scientific">Candidatus Dojkabacteria bacterium CG_4_10_14_0_2_um_filter_Dojkabacteria_WS6_41_15</name>
    <dbReference type="NCBI Taxonomy" id="2014249"/>
    <lineage>
        <taxon>Bacteria</taxon>
        <taxon>Candidatus Dojkabacteria</taxon>
    </lineage>
</organism>
<protein>
    <submittedName>
        <fullName evidence="2">Uncharacterized protein</fullName>
    </submittedName>
</protein>
<gene>
    <name evidence="2" type="ORF">COX64_01165</name>
</gene>
<name>A0A2M7W2R8_9BACT</name>
<evidence type="ECO:0000313" key="3">
    <source>
        <dbReference type="Proteomes" id="UP000228952"/>
    </source>
</evidence>
<sequence length="77" mass="8032">MAKNTNKKVILSVIALIAIIGFRVALADGQGTPSPYHNPTDTGINLDTTLVLGAGMYGAGILMTSAARAIQTKPNHR</sequence>
<dbReference type="Proteomes" id="UP000228952">
    <property type="component" value="Unassembled WGS sequence"/>
</dbReference>